<keyword evidence="1" id="KW-0732">Signal</keyword>
<dbReference type="OrthoDB" id="8417870at2"/>
<gene>
    <name evidence="2" type="ORF">FJQ55_15670</name>
</gene>
<dbReference type="Proteomes" id="UP000316429">
    <property type="component" value="Unassembled WGS sequence"/>
</dbReference>
<dbReference type="EMBL" id="VFYP01000002">
    <property type="protein sequence ID" value="TPP07096.1"/>
    <property type="molecule type" value="Genomic_DNA"/>
</dbReference>
<protein>
    <submittedName>
        <fullName evidence="2">Uncharacterized protein</fullName>
    </submittedName>
</protein>
<sequence>MFLFRVALASALALPLAPTVASAGDRGSVQDRHRHEHHQQSIFGGDGLPSVIPGVGTFVGSLSAVRIKGNGIFIARDRRAPLHSVIVPEPKVQIIEISAENPDSACSFEAGVCVIRPGR</sequence>
<comment type="caution">
    <text evidence="2">The sequence shown here is derived from an EMBL/GenBank/DDBJ whole genome shotgun (WGS) entry which is preliminary data.</text>
</comment>
<keyword evidence="3" id="KW-1185">Reference proteome</keyword>
<evidence type="ECO:0000313" key="2">
    <source>
        <dbReference type="EMBL" id="TPP07096.1"/>
    </source>
</evidence>
<accession>A0A504UBV3</accession>
<dbReference type="AlphaFoldDB" id="A0A504UBV3"/>
<organism evidence="2 3">
    <name type="scientific">Rhizobium glycinendophyticum</name>
    <dbReference type="NCBI Taxonomy" id="2589807"/>
    <lineage>
        <taxon>Bacteria</taxon>
        <taxon>Pseudomonadati</taxon>
        <taxon>Pseudomonadota</taxon>
        <taxon>Alphaproteobacteria</taxon>
        <taxon>Hyphomicrobiales</taxon>
        <taxon>Rhizobiaceae</taxon>
        <taxon>Rhizobium/Agrobacterium group</taxon>
        <taxon>Rhizobium</taxon>
    </lineage>
</organism>
<proteinExistence type="predicted"/>
<name>A0A504UBV3_9HYPH</name>
<evidence type="ECO:0000313" key="3">
    <source>
        <dbReference type="Proteomes" id="UP000316429"/>
    </source>
</evidence>
<dbReference type="RefSeq" id="WP_140829594.1">
    <property type="nucleotide sequence ID" value="NZ_VFYP01000002.1"/>
</dbReference>
<feature type="signal peptide" evidence="1">
    <location>
        <begin position="1"/>
        <end position="23"/>
    </location>
</feature>
<evidence type="ECO:0000256" key="1">
    <source>
        <dbReference type="SAM" id="SignalP"/>
    </source>
</evidence>
<reference evidence="2 3" key="1">
    <citation type="submission" date="2019-06" db="EMBL/GenBank/DDBJ databases">
        <title>Rhizobium sp. CL12 isolated from roots of soybean.</title>
        <authorList>
            <person name="Wang C."/>
        </authorList>
    </citation>
    <scope>NUCLEOTIDE SEQUENCE [LARGE SCALE GENOMIC DNA]</scope>
    <source>
        <strain evidence="2 3">CL12</strain>
    </source>
</reference>
<feature type="chain" id="PRO_5021485832" evidence="1">
    <location>
        <begin position="24"/>
        <end position="119"/>
    </location>
</feature>